<evidence type="ECO:0000256" key="3">
    <source>
        <dbReference type="ARBA" id="ARBA00022839"/>
    </source>
</evidence>
<dbReference type="RefSeq" id="WP_205118642.1">
    <property type="nucleotide sequence ID" value="NZ_JAFBCM010000001.1"/>
</dbReference>
<evidence type="ECO:0000259" key="4">
    <source>
        <dbReference type="SMART" id="SM00479"/>
    </source>
</evidence>
<reference evidence="6" key="1">
    <citation type="journal article" date="2019" name="Int. J. Syst. Evol. Microbiol.">
        <title>The Global Catalogue of Microorganisms (GCM) 10K type strain sequencing project: providing services to taxonomists for standard genome sequencing and annotation.</title>
        <authorList>
            <consortium name="The Broad Institute Genomics Platform"/>
            <consortium name="The Broad Institute Genome Sequencing Center for Infectious Disease"/>
            <person name="Wu L."/>
            <person name="Ma J."/>
        </authorList>
    </citation>
    <scope>NUCLEOTIDE SEQUENCE [LARGE SCALE GENOMIC DNA]</scope>
    <source>
        <strain evidence="6">CGMCC 4.7241</strain>
    </source>
</reference>
<comment type="caution">
    <text evidence="5">The sequence shown here is derived from an EMBL/GenBank/DDBJ whole genome shotgun (WGS) entry which is preliminary data.</text>
</comment>
<feature type="domain" description="Exonuclease" evidence="4">
    <location>
        <begin position="1"/>
        <end position="167"/>
    </location>
</feature>
<dbReference type="Proteomes" id="UP001595699">
    <property type="component" value="Unassembled WGS sequence"/>
</dbReference>
<dbReference type="InterPro" id="IPR036397">
    <property type="entry name" value="RNaseH_sf"/>
</dbReference>
<keyword evidence="6" id="KW-1185">Reference proteome</keyword>
<evidence type="ECO:0000313" key="5">
    <source>
        <dbReference type="EMBL" id="MFC3763773.1"/>
    </source>
</evidence>
<dbReference type="GO" id="GO:0004527">
    <property type="term" value="F:exonuclease activity"/>
    <property type="evidence" value="ECO:0007669"/>
    <property type="project" value="UniProtKB-KW"/>
</dbReference>
<dbReference type="SMART" id="SM00479">
    <property type="entry name" value="EXOIII"/>
    <property type="match status" value="1"/>
</dbReference>
<dbReference type="CDD" id="cd06127">
    <property type="entry name" value="DEDDh"/>
    <property type="match status" value="1"/>
</dbReference>
<accession>A0ABV7YFY1</accession>
<evidence type="ECO:0000256" key="2">
    <source>
        <dbReference type="ARBA" id="ARBA00022801"/>
    </source>
</evidence>
<dbReference type="PANTHER" id="PTHR30231">
    <property type="entry name" value="DNA POLYMERASE III SUBUNIT EPSILON"/>
    <property type="match status" value="1"/>
</dbReference>
<dbReference type="Pfam" id="PF00929">
    <property type="entry name" value="RNase_T"/>
    <property type="match status" value="1"/>
</dbReference>
<dbReference type="SUPFAM" id="SSF53098">
    <property type="entry name" value="Ribonuclease H-like"/>
    <property type="match status" value="1"/>
</dbReference>
<dbReference type="PANTHER" id="PTHR30231:SF4">
    <property type="entry name" value="PROTEIN NEN2"/>
    <property type="match status" value="1"/>
</dbReference>
<dbReference type="EMBL" id="JBHRZH010000020">
    <property type="protein sequence ID" value="MFC3763773.1"/>
    <property type="molecule type" value="Genomic_DNA"/>
</dbReference>
<dbReference type="InterPro" id="IPR012337">
    <property type="entry name" value="RNaseH-like_sf"/>
</dbReference>
<evidence type="ECO:0000256" key="1">
    <source>
        <dbReference type="ARBA" id="ARBA00022722"/>
    </source>
</evidence>
<evidence type="ECO:0000313" key="6">
    <source>
        <dbReference type="Proteomes" id="UP001595699"/>
    </source>
</evidence>
<name>A0ABV7YFY1_9ACTN</name>
<sequence>MYAVVDVEGNGQSPPDLVEIAVVPVSASLEIGDFRSWLVRPPRPITAVVTSKVHGITNDDVASEPSWASVADEVAAALAGRVLVAHNASVERSVLARHLPSYAPSEVIDTLALARRTWPELAGHGLDALIRARGIRMSTRYGQRHRAGYDAHATALIFRQLRTDNLTLLDG</sequence>
<keyword evidence="3 5" id="KW-0269">Exonuclease</keyword>
<dbReference type="InterPro" id="IPR013520">
    <property type="entry name" value="Ribonucl_H"/>
</dbReference>
<proteinExistence type="predicted"/>
<protein>
    <submittedName>
        <fullName evidence="5">Exonuclease domain-containing protein</fullName>
    </submittedName>
</protein>
<keyword evidence="1" id="KW-0540">Nuclease</keyword>
<keyword evidence="2" id="KW-0378">Hydrolase</keyword>
<dbReference type="Gene3D" id="3.30.420.10">
    <property type="entry name" value="Ribonuclease H-like superfamily/Ribonuclease H"/>
    <property type="match status" value="1"/>
</dbReference>
<gene>
    <name evidence="5" type="ORF">ACFOUW_23240</name>
</gene>
<organism evidence="5 6">
    <name type="scientific">Tenggerimyces flavus</name>
    <dbReference type="NCBI Taxonomy" id="1708749"/>
    <lineage>
        <taxon>Bacteria</taxon>
        <taxon>Bacillati</taxon>
        <taxon>Actinomycetota</taxon>
        <taxon>Actinomycetes</taxon>
        <taxon>Propionibacteriales</taxon>
        <taxon>Nocardioidaceae</taxon>
        <taxon>Tenggerimyces</taxon>
    </lineage>
</organism>